<sequence>MTTPAAHGLFARAIAQSPPADAAYSPEQTAAWAAEFVEELRARIFSPGTAEPVPVPTSTGGVRLGVLSLLKNALPRSAATPAAIGVAGPVVTLFADPEPRLSPAELLSTASATNLTLAALALQVRTPDSTPGTFCLAPVVDGDFLPERPLDAFRAGRAHRVPLIIGTNDREGSIFRGRADVLPRSPGRIRALFQQAPTASRDPMRAAYPGLPMTRAAADFGGDYAFWYPTVTVADRHARHARVHVYRFDNAPRLVHLLGIDATHGIEMYALFSLENTRFARTMTSLGGREPFTDAGERMRRHWLRFVCTGVLDDSWPAYDERDRLTLIIDDVDRVESDPRGERRRAWQAFRPAL</sequence>
<organism evidence="2 3">
    <name type="scientific">Cryobacterium frigoriphilum</name>
    <dbReference type="NCBI Taxonomy" id="1259150"/>
    <lineage>
        <taxon>Bacteria</taxon>
        <taxon>Bacillati</taxon>
        <taxon>Actinomycetota</taxon>
        <taxon>Actinomycetes</taxon>
        <taxon>Micrococcales</taxon>
        <taxon>Microbacteriaceae</taxon>
        <taxon>Cryobacterium</taxon>
    </lineage>
</organism>
<dbReference type="OrthoDB" id="3199405at2"/>
<dbReference type="Proteomes" id="UP000297447">
    <property type="component" value="Unassembled WGS sequence"/>
</dbReference>
<dbReference type="Gene3D" id="3.40.50.1820">
    <property type="entry name" value="alpha/beta hydrolase"/>
    <property type="match status" value="1"/>
</dbReference>
<keyword evidence="3" id="KW-1185">Reference proteome</keyword>
<dbReference type="InterPro" id="IPR002018">
    <property type="entry name" value="CarbesteraseB"/>
</dbReference>
<feature type="domain" description="Carboxylesterase type B" evidence="1">
    <location>
        <begin position="110"/>
        <end position="176"/>
    </location>
</feature>
<comment type="caution">
    <text evidence="2">The sequence shown here is derived from an EMBL/GenBank/DDBJ whole genome shotgun (WGS) entry which is preliminary data.</text>
</comment>
<dbReference type="Pfam" id="PF00135">
    <property type="entry name" value="COesterase"/>
    <property type="match status" value="1"/>
</dbReference>
<dbReference type="InterPro" id="IPR029058">
    <property type="entry name" value="AB_hydrolase_fold"/>
</dbReference>
<protein>
    <recommendedName>
        <fullName evidence="1">Carboxylesterase type B domain-containing protein</fullName>
    </recommendedName>
</protein>
<evidence type="ECO:0000313" key="3">
    <source>
        <dbReference type="Proteomes" id="UP000297447"/>
    </source>
</evidence>
<accession>A0A4R8ZUT8</accession>
<name>A0A4R8ZUT8_9MICO</name>
<evidence type="ECO:0000313" key="2">
    <source>
        <dbReference type="EMBL" id="TFD46394.1"/>
    </source>
</evidence>
<dbReference type="InterPro" id="IPR050309">
    <property type="entry name" value="Type-B_Carboxylest/Lipase"/>
</dbReference>
<dbReference type="EMBL" id="SOHE01000074">
    <property type="protein sequence ID" value="TFD46394.1"/>
    <property type="molecule type" value="Genomic_DNA"/>
</dbReference>
<proteinExistence type="predicted"/>
<evidence type="ECO:0000259" key="1">
    <source>
        <dbReference type="Pfam" id="PF00135"/>
    </source>
</evidence>
<dbReference type="PANTHER" id="PTHR11559">
    <property type="entry name" value="CARBOXYLESTERASE"/>
    <property type="match status" value="1"/>
</dbReference>
<dbReference type="AlphaFoldDB" id="A0A4R8ZUT8"/>
<dbReference type="SUPFAM" id="SSF53474">
    <property type="entry name" value="alpha/beta-Hydrolases"/>
    <property type="match status" value="1"/>
</dbReference>
<gene>
    <name evidence="2" type="ORF">E3T55_17115</name>
</gene>
<reference evidence="2 3" key="1">
    <citation type="submission" date="2019-03" db="EMBL/GenBank/DDBJ databases">
        <title>Genomics of glacier-inhabiting Cryobacterium strains.</title>
        <authorList>
            <person name="Liu Q."/>
            <person name="Xin Y.-H."/>
        </authorList>
    </citation>
    <scope>NUCLEOTIDE SEQUENCE [LARGE SCALE GENOMIC DNA]</scope>
    <source>
        <strain evidence="2 3">Hh14</strain>
    </source>
</reference>